<keyword evidence="6 12" id="KW-0460">Magnesium</keyword>
<proteinExistence type="inferred from homology"/>
<dbReference type="PANTHER" id="PTHR42723">
    <property type="entry name" value="CHLOROPHYLL SYNTHASE"/>
    <property type="match status" value="1"/>
</dbReference>
<feature type="transmembrane region" description="Helical" evidence="12">
    <location>
        <begin position="198"/>
        <end position="221"/>
    </location>
</feature>
<feature type="transmembrane region" description="Helical" evidence="12">
    <location>
        <begin position="133"/>
        <end position="153"/>
    </location>
</feature>
<comment type="cofactor">
    <cofactor evidence="12">
        <name>Mg(2+)</name>
        <dbReference type="ChEBI" id="CHEBI:18420"/>
    </cofactor>
</comment>
<dbReference type="EC" id="2.5.1.42" evidence="12"/>
<keyword evidence="3 12" id="KW-0444">Lipid biosynthesis</keyword>
<evidence type="ECO:0000256" key="7">
    <source>
        <dbReference type="ARBA" id="ARBA00022989"/>
    </source>
</evidence>
<dbReference type="GO" id="GO:0005886">
    <property type="term" value="C:plasma membrane"/>
    <property type="evidence" value="ECO:0007669"/>
    <property type="project" value="UniProtKB-SubCell"/>
</dbReference>
<evidence type="ECO:0000313" key="13">
    <source>
        <dbReference type="EMBL" id="SNQ60021.1"/>
    </source>
</evidence>
<evidence type="ECO:0000256" key="4">
    <source>
        <dbReference type="ARBA" id="ARBA00022679"/>
    </source>
</evidence>
<dbReference type="GO" id="GO:0000287">
    <property type="term" value="F:magnesium ion binding"/>
    <property type="evidence" value="ECO:0007669"/>
    <property type="project" value="UniProtKB-UniRule"/>
</dbReference>
<keyword evidence="5 12" id="KW-0812">Transmembrane</keyword>
<sequence length="278" mass="30023">MNPYLNIGRPLTSLMIGLAVFTSALIGAGSDVGKYALPVFLGFAVAFLFGIAGNAINDYFDYENDKINHPERPLPSGELKPGQALGFSMVFFAISFLLSLYLSSLAGYAVLPVVIIALACQLAYELRFKHEKVIGNMIIGTQTALAFIFGGVIVGKTTITGIIAVAVFLSIAGREIVKDIEDVKGDKGRNTLPKKIGVRKAGIVAAFLIILAVLISPIPYYPLHQFGWQYLAVVLIADVMFIGSIPVIFRDAKKARRMLKFAMLIAIIAFMVGSAFRA</sequence>
<dbReference type="HAMAP" id="MF_01286">
    <property type="entry name" value="DGGGP_synth"/>
    <property type="match status" value="1"/>
</dbReference>
<dbReference type="InterPro" id="IPR000537">
    <property type="entry name" value="UbiA_prenyltransferase"/>
</dbReference>
<feature type="transmembrane region" description="Helical" evidence="12">
    <location>
        <begin position="227"/>
        <end position="249"/>
    </location>
</feature>
<dbReference type="GO" id="GO:0046474">
    <property type="term" value="P:glycerophospholipid biosynthetic process"/>
    <property type="evidence" value="ECO:0007669"/>
    <property type="project" value="UniProtKB-UniRule"/>
</dbReference>
<evidence type="ECO:0000256" key="8">
    <source>
        <dbReference type="ARBA" id="ARBA00023098"/>
    </source>
</evidence>
<dbReference type="Gene3D" id="1.10.357.140">
    <property type="entry name" value="UbiA prenyltransferase"/>
    <property type="match status" value="1"/>
</dbReference>
<dbReference type="PANTHER" id="PTHR42723:SF1">
    <property type="entry name" value="CHLOROPHYLL SYNTHASE, CHLOROPLASTIC"/>
    <property type="match status" value="1"/>
</dbReference>
<comment type="function">
    <text evidence="12">Prenyltransferase that catalyzes the transfer of the geranylgeranyl moiety of geranylgeranyl diphosphate (GGPP) to the C2 hydroxyl of (S)-3-O-geranylgeranylglyceryl phosphate (GGGP). This reaction is the second ether-bond-formation step in the biosynthesis of archaeal membrane lipids.</text>
</comment>
<evidence type="ECO:0000256" key="5">
    <source>
        <dbReference type="ARBA" id="ARBA00022692"/>
    </source>
</evidence>
<dbReference type="InterPro" id="IPR023547">
    <property type="entry name" value="DGGGP_synth"/>
</dbReference>
<keyword evidence="2 12" id="KW-1003">Cell membrane</keyword>
<keyword evidence="11 12" id="KW-1208">Phospholipid metabolism</keyword>
<dbReference type="OrthoDB" id="11851at2157"/>
<evidence type="ECO:0000313" key="14">
    <source>
        <dbReference type="Proteomes" id="UP000218615"/>
    </source>
</evidence>
<dbReference type="AlphaFoldDB" id="A0A284VL64"/>
<evidence type="ECO:0000256" key="10">
    <source>
        <dbReference type="ARBA" id="ARBA00023209"/>
    </source>
</evidence>
<dbReference type="InterPro" id="IPR050475">
    <property type="entry name" value="Prenyltransferase_related"/>
</dbReference>
<evidence type="ECO:0000256" key="11">
    <source>
        <dbReference type="ARBA" id="ARBA00023264"/>
    </source>
</evidence>
<comment type="similarity">
    <text evidence="12">Belongs to the UbiA prenyltransferase family. DGGGP synthase subfamily.</text>
</comment>
<protein>
    <recommendedName>
        <fullName evidence="12">Digeranylgeranylglyceryl phosphate synthase</fullName>
        <shortName evidence="12">DGGGP synthase</shortName>
        <shortName evidence="12">DGGGPS</shortName>
        <ecNumber evidence="12">2.5.1.42</ecNumber>
    </recommendedName>
    <alternativeName>
        <fullName evidence="12">(S)-2,3-di-O-geranylgeranylglyceryl phosphate synthase</fullName>
    </alternativeName>
    <alternativeName>
        <fullName evidence="12">Geranylgeranylglycerol-phosphate geranylgeranyltransferase</fullName>
    </alternativeName>
</protein>
<comment type="pathway">
    <text evidence="12">Membrane lipid metabolism; glycerophospholipid metabolism.</text>
</comment>
<gene>
    <name evidence="13" type="ORF">MNV_1510014</name>
</gene>
<feature type="transmembrane region" description="Helical" evidence="12">
    <location>
        <begin position="261"/>
        <end position="277"/>
    </location>
</feature>
<dbReference type="InterPro" id="IPR044878">
    <property type="entry name" value="UbiA_sf"/>
</dbReference>
<dbReference type="CDD" id="cd13961">
    <property type="entry name" value="PT_UbiA_DGGGPS"/>
    <property type="match status" value="1"/>
</dbReference>
<dbReference type="RefSeq" id="WP_096204302.1">
    <property type="nucleotide sequence ID" value="NZ_FZMP01000059.1"/>
</dbReference>
<dbReference type="EMBL" id="FZMP01000059">
    <property type="protein sequence ID" value="SNQ60021.1"/>
    <property type="molecule type" value="Genomic_DNA"/>
</dbReference>
<reference evidence="14" key="1">
    <citation type="submission" date="2017-06" db="EMBL/GenBank/DDBJ databases">
        <authorList>
            <person name="Cremers G."/>
        </authorList>
    </citation>
    <scope>NUCLEOTIDE SEQUENCE [LARGE SCALE GENOMIC DNA]</scope>
</reference>
<keyword evidence="4 12" id="KW-0808">Transferase</keyword>
<name>A0A284VL64_9EURY</name>
<evidence type="ECO:0000256" key="1">
    <source>
        <dbReference type="ARBA" id="ARBA00004651"/>
    </source>
</evidence>
<comment type="catalytic activity">
    <reaction evidence="12">
        <text>sn-3-O-(geranylgeranyl)glycerol 1-phosphate + (2E,6E,10E)-geranylgeranyl diphosphate = 2,3-bis-O-(geranylgeranyl)-sn-glycerol 1-phosphate + diphosphate</text>
        <dbReference type="Rhea" id="RHEA:18109"/>
        <dbReference type="ChEBI" id="CHEBI:33019"/>
        <dbReference type="ChEBI" id="CHEBI:57677"/>
        <dbReference type="ChEBI" id="CHEBI:58756"/>
        <dbReference type="ChEBI" id="CHEBI:58837"/>
        <dbReference type="EC" id="2.5.1.42"/>
    </reaction>
</comment>
<dbReference type="GO" id="GO:0047295">
    <property type="term" value="F:geranylgeranylglycerol-phosphate geranylgeranyltransferase activity"/>
    <property type="evidence" value="ECO:0007669"/>
    <property type="project" value="UniProtKB-UniRule"/>
</dbReference>
<feature type="transmembrane region" description="Helical" evidence="12">
    <location>
        <begin position="35"/>
        <end position="56"/>
    </location>
</feature>
<keyword evidence="7 12" id="KW-1133">Transmembrane helix</keyword>
<dbReference type="Pfam" id="PF01040">
    <property type="entry name" value="UbiA"/>
    <property type="match status" value="1"/>
</dbReference>
<keyword evidence="9 12" id="KW-0472">Membrane</keyword>
<dbReference type="Proteomes" id="UP000218615">
    <property type="component" value="Unassembled WGS sequence"/>
</dbReference>
<dbReference type="Gene3D" id="1.20.120.1780">
    <property type="entry name" value="UbiA prenyltransferase"/>
    <property type="match status" value="1"/>
</dbReference>
<evidence type="ECO:0000256" key="9">
    <source>
        <dbReference type="ARBA" id="ARBA00023136"/>
    </source>
</evidence>
<feature type="transmembrane region" description="Helical" evidence="12">
    <location>
        <begin position="12"/>
        <end position="29"/>
    </location>
</feature>
<evidence type="ECO:0000256" key="12">
    <source>
        <dbReference type="HAMAP-Rule" id="MF_01286"/>
    </source>
</evidence>
<evidence type="ECO:0000256" key="2">
    <source>
        <dbReference type="ARBA" id="ARBA00022475"/>
    </source>
</evidence>
<keyword evidence="14" id="KW-1185">Reference proteome</keyword>
<keyword evidence="10 12" id="KW-0594">Phospholipid biosynthesis</keyword>
<comment type="subcellular location">
    <subcellularLocation>
        <location evidence="1 12">Cell membrane</location>
        <topology evidence="1 12">Multi-pass membrane protein</topology>
    </subcellularLocation>
</comment>
<keyword evidence="8 12" id="KW-0443">Lipid metabolism</keyword>
<dbReference type="UniPathway" id="UPA00940"/>
<evidence type="ECO:0000256" key="6">
    <source>
        <dbReference type="ARBA" id="ARBA00022842"/>
    </source>
</evidence>
<accession>A0A284VL64</accession>
<organism evidence="13 14">
    <name type="scientific">Candidatus Methanoperedens nitratireducens</name>
    <dbReference type="NCBI Taxonomy" id="1392998"/>
    <lineage>
        <taxon>Archaea</taxon>
        <taxon>Methanobacteriati</taxon>
        <taxon>Methanobacteriota</taxon>
        <taxon>Stenosarchaea group</taxon>
        <taxon>Methanomicrobia</taxon>
        <taxon>Methanosarcinales</taxon>
        <taxon>ANME-2 cluster</taxon>
        <taxon>Candidatus Methanoperedentaceae</taxon>
        <taxon>Candidatus Methanoperedens</taxon>
    </lineage>
</organism>
<evidence type="ECO:0000256" key="3">
    <source>
        <dbReference type="ARBA" id="ARBA00022516"/>
    </source>
</evidence>